<keyword evidence="2" id="KW-1185">Reference proteome</keyword>
<sequence>MTFTRPKNFLLLHPVSDSLFPPEEVLLTSPPGRGSQESGGERITKMRVVMTIEDFFYAQLNGFDIIKIIAMCAGIFTNYSNCPIAKSLILSVFYSPR</sequence>
<evidence type="ECO:0000313" key="1">
    <source>
        <dbReference type="EMBL" id="RQH57566.1"/>
    </source>
</evidence>
<dbReference type="AlphaFoldDB" id="A0A3N6QV66"/>
<evidence type="ECO:0000313" key="2">
    <source>
        <dbReference type="Proteomes" id="UP000269154"/>
    </source>
</evidence>
<protein>
    <submittedName>
        <fullName evidence="1">Uncharacterized protein</fullName>
    </submittedName>
</protein>
<organism evidence="1 2">
    <name type="scientific">Okeania hirsuta</name>
    <dbReference type="NCBI Taxonomy" id="1458930"/>
    <lineage>
        <taxon>Bacteria</taxon>
        <taxon>Bacillati</taxon>
        <taxon>Cyanobacteriota</taxon>
        <taxon>Cyanophyceae</taxon>
        <taxon>Oscillatoriophycideae</taxon>
        <taxon>Oscillatoriales</taxon>
        <taxon>Microcoleaceae</taxon>
        <taxon>Okeania</taxon>
    </lineage>
</organism>
<dbReference type="EMBL" id="RCBY01000001">
    <property type="protein sequence ID" value="RQH57566.1"/>
    <property type="molecule type" value="Genomic_DNA"/>
</dbReference>
<reference evidence="1 2" key="1">
    <citation type="journal article" date="2018" name="ACS Chem. Biol.">
        <title>Ketoreductase domain dysfunction expands chemodiversity: malyngamide biosynthesis in the cyanobacterium Okeania hirsuta.</title>
        <authorList>
            <person name="Moss N.A."/>
            <person name="Leao T."/>
            <person name="Rankin M."/>
            <person name="McCullough T.M."/>
            <person name="Qu P."/>
            <person name="Korobeynikov A."/>
            <person name="Smith J.L."/>
            <person name="Gerwick L."/>
            <person name="Gerwick W.H."/>
        </authorList>
    </citation>
    <scope>NUCLEOTIDE SEQUENCE [LARGE SCALE GENOMIC DNA]</scope>
    <source>
        <strain evidence="1 2">PAB10Feb10-1</strain>
    </source>
</reference>
<name>A0A3N6QV66_9CYAN</name>
<comment type="caution">
    <text evidence="1">The sequence shown here is derived from an EMBL/GenBank/DDBJ whole genome shotgun (WGS) entry which is preliminary data.</text>
</comment>
<gene>
    <name evidence="1" type="ORF">D5R40_00020</name>
</gene>
<accession>A0A3N6QV66</accession>
<proteinExistence type="predicted"/>
<dbReference type="Proteomes" id="UP000269154">
    <property type="component" value="Unassembled WGS sequence"/>
</dbReference>